<keyword evidence="4" id="KW-1185">Reference proteome</keyword>
<dbReference type="InterPro" id="IPR016024">
    <property type="entry name" value="ARM-type_fold"/>
</dbReference>
<evidence type="ECO:0008006" key="5">
    <source>
        <dbReference type="Google" id="ProtNLM"/>
    </source>
</evidence>
<comment type="similarity">
    <text evidence="1">Belongs to the neurochondrin family.</text>
</comment>
<feature type="compositionally biased region" description="Polar residues" evidence="2">
    <location>
        <begin position="450"/>
        <end position="484"/>
    </location>
</feature>
<dbReference type="HOGENOM" id="CLU_012443_0_0_1"/>
<dbReference type="OrthoDB" id="8186546at2759"/>
<dbReference type="KEGG" id="lgi:LOTGIDRAFT_238919"/>
<sequence>MADQNVETCLRMLKKATSDNEKFAGIMMVTKVIKAENCDSTMKQELADAIGLKFLTRLLRSSNVPEGCPPTMYKSLALSILSTICTDPVVASLPEIKGQVSALNELIISPPRSEENEVDTAILKDCYQCLYGLACCQQGQLYLIQSNTVSCLVEVVIDQIEGDNQALEILLILAGSHGNSMWNNQKSACNKLISYLSSQYIHKKDSTKFDVCKNLVSFISTLEKETVDSNNDKQWLKDLITVLSSDIKNKLGVEQRQCLLLLISELVNKFTLSCLLSPFASDCKVVLIITHLVCIEVRMILENSTWQEMKEKTCLLCSCYLLLENIISHMTTGQPMGFEEKQVLQVHASMVGAFNAVLFFLDEISTQRNKKWLDPLVTASIRVIGSWLAEETTALKHTIYKLLPFLIQLLKISLDPKLAESLPDIPQDVESQLQECDISDNQSMKAIENCDSQSESMTQSMETDQSNNSKETNQSDNSKSSVTNEPKCVRFSPDVPKLEKDMTVDILRFLLPGLCHLSSEEEPRHILIDNNIQDILLQYFKTKWQQFLEHDENEEEVKDTLGSLCGVFLNLTVTEQQLVQKDSSFHSLLEILFTALPYTIYKRENLILTANFTTLGLMLLQHQTSYHSDKEEERNKYVSHCINFFSHAYQLNTSNKPKIVVNEDYLPYWQDISELWFLGIQALCPCIKLYSSTPSIILKSGWLVSMVKMLLEVKGEVVEEDIVDVIVQLLLTLSQCDKASKQVILEKGGLQLARIYKNTELEAILSR</sequence>
<dbReference type="OMA" id="IVHYKKP"/>
<dbReference type="GO" id="GO:0031175">
    <property type="term" value="P:neuron projection development"/>
    <property type="evidence" value="ECO:0007669"/>
    <property type="project" value="TreeGrafter"/>
</dbReference>
<evidence type="ECO:0000313" key="3">
    <source>
        <dbReference type="EMBL" id="ESO99077.1"/>
    </source>
</evidence>
<dbReference type="GO" id="GO:0048168">
    <property type="term" value="P:regulation of neuronal synaptic plasticity"/>
    <property type="evidence" value="ECO:0007669"/>
    <property type="project" value="TreeGrafter"/>
</dbReference>
<feature type="region of interest" description="Disordered" evidence="2">
    <location>
        <begin position="450"/>
        <end position="488"/>
    </location>
</feature>
<dbReference type="PANTHER" id="PTHR13109">
    <property type="entry name" value="NEUROCHONDRIN"/>
    <property type="match status" value="1"/>
</dbReference>
<evidence type="ECO:0000256" key="2">
    <source>
        <dbReference type="SAM" id="MobiDB-lite"/>
    </source>
</evidence>
<dbReference type="Proteomes" id="UP000030746">
    <property type="component" value="Unassembled WGS sequence"/>
</dbReference>
<protein>
    <recommendedName>
        <fullName evidence="5">Neurochondrin</fullName>
    </recommendedName>
</protein>
<accession>V4APF3</accession>
<dbReference type="STRING" id="225164.V4APF3"/>
<reference evidence="3 4" key="1">
    <citation type="journal article" date="2013" name="Nature">
        <title>Insights into bilaterian evolution from three spiralian genomes.</title>
        <authorList>
            <person name="Simakov O."/>
            <person name="Marletaz F."/>
            <person name="Cho S.J."/>
            <person name="Edsinger-Gonzales E."/>
            <person name="Havlak P."/>
            <person name="Hellsten U."/>
            <person name="Kuo D.H."/>
            <person name="Larsson T."/>
            <person name="Lv J."/>
            <person name="Arendt D."/>
            <person name="Savage R."/>
            <person name="Osoegawa K."/>
            <person name="de Jong P."/>
            <person name="Grimwood J."/>
            <person name="Chapman J.A."/>
            <person name="Shapiro H."/>
            <person name="Aerts A."/>
            <person name="Otillar R.P."/>
            <person name="Terry A.Y."/>
            <person name="Boore J.L."/>
            <person name="Grigoriev I.V."/>
            <person name="Lindberg D.R."/>
            <person name="Seaver E.C."/>
            <person name="Weisblat D.A."/>
            <person name="Putnam N.H."/>
            <person name="Rokhsar D.S."/>
        </authorList>
    </citation>
    <scope>NUCLEOTIDE SEQUENCE [LARGE SCALE GENOMIC DNA]</scope>
</reference>
<dbReference type="CTD" id="20250896"/>
<dbReference type="RefSeq" id="XP_009050234.1">
    <property type="nucleotide sequence ID" value="XM_009051986.1"/>
</dbReference>
<name>V4APF3_LOTGI</name>
<dbReference type="AlphaFoldDB" id="V4APF3"/>
<dbReference type="EMBL" id="KB201166">
    <property type="protein sequence ID" value="ESO99077.1"/>
    <property type="molecule type" value="Genomic_DNA"/>
</dbReference>
<dbReference type="GO" id="GO:0030425">
    <property type="term" value="C:dendrite"/>
    <property type="evidence" value="ECO:0007669"/>
    <property type="project" value="TreeGrafter"/>
</dbReference>
<dbReference type="PANTHER" id="PTHR13109:SF7">
    <property type="entry name" value="NEUROCHONDRIN"/>
    <property type="match status" value="1"/>
</dbReference>
<dbReference type="SUPFAM" id="SSF48371">
    <property type="entry name" value="ARM repeat"/>
    <property type="match status" value="1"/>
</dbReference>
<evidence type="ECO:0000256" key="1">
    <source>
        <dbReference type="ARBA" id="ARBA00006927"/>
    </source>
</evidence>
<dbReference type="InterPro" id="IPR008709">
    <property type="entry name" value="Neurochondrin"/>
</dbReference>
<gene>
    <name evidence="3" type="ORF">LOTGIDRAFT_238919</name>
</gene>
<dbReference type="GeneID" id="20250896"/>
<organism evidence="3 4">
    <name type="scientific">Lottia gigantea</name>
    <name type="common">Giant owl limpet</name>
    <dbReference type="NCBI Taxonomy" id="225164"/>
    <lineage>
        <taxon>Eukaryota</taxon>
        <taxon>Metazoa</taxon>
        <taxon>Spiralia</taxon>
        <taxon>Lophotrochozoa</taxon>
        <taxon>Mollusca</taxon>
        <taxon>Gastropoda</taxon>
        <taxon>Patellogastropoda</taxon>
        <taxon>Lottioidea</taxon>
        <taxon>Lottiidae</taxon>
        <taxon>Lottia</taxon>
    </lineage>
</organism>
<proteinExistence type="inferred from homology"/>
<dbReference type="Pfam" id="PF05536">
    <property type="entry name" value="Neurochondrin"/>
    <property type="match status" value="1"/>
</dbReference>
<evidence type="ECO:0000313" key="4">
    <source>
        <dbReference type="Proteomes" id="UP000030746"/>
    </source>
</evidence>